<evidence type="ECO:0000256" key="1">
    <source>
        <dbReference type="SAM" id="MobiDB-lite"/>
    </source>
</evidence>
<dbReference type="GO" id="GO:0005682">
    <property type="term" value="C:U5 snRNP"/>
    <property type="evidence" value="ECO:0007669"/>
    <property type="project" value="InterPro"/>
</dbReference>
<dbReference type="PANTHER" id="PTHR13138:SF3">
    <property type="entry name" value="CD2 ANTIGEN CYTOPLASMIC TAIL-BINDING PROTEIN 2"/>
    <property type="match status" value="1"/>
</dbReference>
<dbReference type="InterPro" id="IPR039905">
    <property type="entry name" value="CD2BP2/Lin1"/>
</dbReference>
<feature type="compositionally biased region" description="Basic and acidic residues" evidence="1">
    <location>
        <begin position="16"/>
        <end position="39"/>
    </location>
</feature>
<dbReference type="Gene3D" id="3.30.1490.40">
    <property type="match status" value="1"/>
</dbReference>
<proteinExistence type="predicted"/>
<keyword evidence="4" id="KW-1185">Reference proteome</keyword>
<dbReference type="SUPFAM" id="SSF55277">
    <property type="entry name" value="GYF domain"/>
    <property type="match status" value="1"/>
</dbReference>
<dbReference type="OrthoDB" id="331341at2759"/>
<dbReference type="EMBL" id="LBBL01000012">
    <property type="protein sequence ID" value="KKF97277.1"/>
    <property type="molecule type" value="Genomic_DNA"/>
</dbReference>
<reference evidence="3 4" key="1">
    <citation type="submission" date="2015-04" db="EMBL/GenBank/DDBJ databases">
        <title>Genome sequence of Ceratocystis platani, a major pathogen of plane trees.</title>
        <authorList>
            <person name="Belbahri L."/>
        </authorList>
    </citation>
    <scope>NUCLEOTIDE SEQUENCE [LARGE SCALE GENOMIC DNA]</scope>
    <source>
        <strain evidence="3 4">CFO</strain>
    </source>
</reference>
<evidence type="ECO:0000313" key="4">
    <source>
        <dbReference type="Proteomes" id="UP000034841"/>
    </source>
</evidence>
<dbReference type="AlphaFoldDB" id="A0A0F8D3H2"/>
<dbReference type="InterPro" id="IPR035445">
    <property type="entry name" value="GYF-like_dom_sf"/>
</dbReference>
<sequence>MSSRYTAAKATAKGDIYARTHHSEGAGSDESKKGIRFDVRNPSALAPNATEEEDEEDAFLKADVIRGAASTKRGAVNIDGYDSDSDNETFNAKAQQRTTGDVDINERFDNYSAQPGAGNSAKKRKTGDDDDDDDFDMFGGGDDEEADNDEAQGKENADFHADGKKKKGVRFVDASEIVQGEDGKSRGGGHIHLNDESSDDDEDEKALAAAEEDLDPEIGAGGSKRNAPKLEAFNLKQEQEEGRFDEAGNYVRQAAEAGAEHDKWLDGLSKKDMKKAAEAHERREAEAARLRRKEDEILTEELLATLIRHLERTETPLEALARLGKHTGKTKAKAKKIPAWRLKKMREKDSAAEAPESGTTEDKTVDSGEAQAKAAIDAITNAADKLLSRDHEEIYDEERELLVRQWQRETGHEWVEPVPLAEAQKNETDDADTTDKAVRMWQYRWTDGRDGGAVQGPFDGQTMKAWQDAGYFGEGVEFKPTESDGEWTRLGDFI</sequence>
<dbReference type="InterPro" id="IPR003169">
    <property type="entry name" value="GYF"/>
</dbReference>
<comment type="caution">
    <text evidence="3">The sequence shown here is derived from an EMBL/GenBank/DDBJ whole genome shotgun (WGS) entry which is preliminary data.</text>
</comment>
<evidence type="ECO:0000313" key="3">
    <source>
        <dbReference type="EMBL" id="KKF97277.1"/>
    </source>
</evidence>
<feature type="compositionally biased region" description="Acidic residues" evidence="1">
    <location>
        <begin position="128"/>
        <end position="150"/>
    </location>
</feature>
<feature type="region of interest" description="Disordered" evidence="1">
    <location>
        <begin position="258"/>
        <end position="282"/>
    </location>
</feature>
<organism evidence="3 4">
    <name type="scientific">Ceratocystis fimbriata f. sp. platani</name>
    <dbReference type="NCBI Taxonomy" id="88771"/>
    <lineage>
        <taxon>Eukaryota</taxon>
        <taxon>Fungi</taxon>
        <taxon>Dikarya</taxon>
        <taxon>Ascomycota</taxon>
        <taxon>Pezizomycotina</taxon>
        <taxon>Sordariomycetes</taxon>
        <taxon>Hypocreomycetidae</taxon>
        <taxon>Microascales</taxon>
        <taxon>Ceratocystidaceae</taxon>
        <taxon>Ceratocystis</taxon>
    </lineage>
</organism>
<dbReference type="PROSITE" id="PS50829">
    <property type="entry name" value="GYF"/>
    <property type="match status" value="1"/>
</dbReference>
<accession>A0A0F8D3H2</accession>
<dbReference type="PANTHER" id="PTHR13138">
    <property type="entry name" value="PROTEIN LIN1"/>
    <property type="match status" value="1"/>
</dbReference>
<evidence type="ECO:0000259" key="2">
    <source>
        <dbReference type="PROSITE" id="PS50829"/>
    </source>
</evidence>
<dbReference type="Pfam" id="PF02213">
    <property type="entry name" value="GYF"/>
    <property type="match status" value="1"/>
</dbReference>
<feature type="region of interest" description="Disordered" evidence="1">
    <location>
        <begin position="344"/>
        <end position="369"/>
    </location>
</feature>
<name>A0A0F8D3H2_CERFI</name>
<feature type="compositionally biased region" description="Polar residues" evidence="1">
    <location>
        <begin position="88"/>
        <end position="99"/>
    </location>
</feature>
<feature type="domain" description="GYF" evidence="2">
    <location>
        <begin position="438"/>
        <end position="491"/>
    </location>
</feature>
<gene>
    <name evidence="3" type="ORF">CFO_g402</name>
</gene>
<dbReference type="Proteomes" id="UP000034841">
    <property type="component" value="Unassembled WGS sequence"/>
</dbReference>
<feature type="compositionally biased region" description="Acidic residues" evidence="1">
    <location>
        <begin position="196"/>
        <end position="216"/>
    </location>
</feature>
<feature type="compositionally biased region" description="Basic and acidic residues" evidence="1">
    <location>
        <begin position="151"/>
        <end position="162"/>
    </location>
</feature>
<feature type="region of interest" description="Disordered" evidence="1">
    <location>
        <begin position="71"/>
        <end position="228"/>
    </location>
</feature>
<protein>
    <submittedName>
        <fullName evidence="3">LIN1-like protein</fullName>
    </submittedName>
</protein>
<feature type="region of interest" description="Disordered" evidence="1">
    <location>
        <begin position="1"/>
        <end position="57"/>
    </location>
</feature>